<proteinExistence type="predicted"/>
<evidence type="ECO:0000256" key="1">
    <source>
        <dbReference type="SAM" id="MobiDB-lite"/>
    </source>
</evidence>
<protein>
    <submittedName>
        <fullName evidence="3">Flagellar protein FlaF</fullName>
    </submittedName>
</protein>
<dbReference type="RefSeq" id="WP_101531938.1">
    <property type="nucleotide sequence ID" value="NZ_JBFHIU010000033.1"/>
</dbReference>
<keyword evidence="3" id="KW-0282">Flagellum</keyword>
<evidence type="ECO:0000313" key="4">
    <source>
        <dbReference type="Proteomes" id="UP000234881"/>
    </source>
</evidence>
<dbReference type="OrthoDB" id="8563081at2"/>
<gene>
    <name evidence="3" type="ORF">C0081_01020</name>
    <name evidence="2" type="ORF">C0081_19060</name>
</gene>
<feature type="compositionally biased region" description="Polar residues" evidence="1">
    <location>
        <begin position="1"/>
        <end position="18"/>
    </location>
</feature>
<dbReference type="EMBL" id="PKUQ01000050">
    <property type="protein sequence ID" value="PLW75447.1"/>
    <property type="molecule type" value="Genomic_DNA"/>
</dbReference>
<dbReference type="Proteomes" id="UP000234881">
    <property type="component" value="Unassembled WGS sequence"/>
</dbReference>
<evidence type="ECO:0000313" key="2">
    <source>
        <dbReference type="EMBL" id="PLW75447.1"/>
    </source>
</evidence>
<feature type="region of interest" description="Disordered" evidence="1">
    <location>
        <begin position="1"/>
        <end position="22"/>
    </location>
</feature>
<dbReference type="NCBIfam" id="NF009435">
    <property type="entry name" value="PRK12794.1"/>
    <property type="match status" value="1"/>
</dbReference>
<sequence>MYSQSAAKAYQNTGNQAGNPREREAALLIKAAAYLQRTKLETSTPDDLDYALTFNRKIWTMFVGELLDENHEMPKPLRENLVNLGLFTFNHTLEIMTDPQSKTVDSLININRNIAEGLRANN</sequence>
<dbReference type="InterPro" id="IPR010845">
    <property type="entry name" value="FlaF"/>
</dbReference>
<comment type="caution">
    <text evidence="3">The sequence shown here is derived from an EMBL/GenBank/DDBJ whole genome shotgun (WGS) entry which is preliminary data.</text>
</comment>
<keyword evidence="3" id="KW-0969">Cilium</keyword>
<name>A0A2N5XWH9_9HYPH</name>
<dbReference type="EMBL" id="PKUQ01000001">
    <property type="protein sequence ID" value="PLW78854.1"/>
    <property type="molecule type" value="Genomic_DNA"/>
</dbReference>
<keyword evidence="3" id="KW-0966">Cell projection</keyword>
<evidence type="ECO:0000313" key="3">
    <source>
        <dbReference type="EMBL" id="PLW78854.1"/>
    </source>
</evidence>
<dbReference type="AlphaFoldDB" id="A0A2N5XWH9"/>
<dbReference type="Pfam" id="PF07309">
    <property type="entry name" value="FlaF"/>
    <property type="match status" value="1"/>
</dbReference>
<dbReference type="GO" id="GO:0044781">
    <property type="term" value="P:bacterial-type flagellum organization"/>
    <property type="evidence" value="ECO:0007669"/>
    <property type="project" value="InterPro"/>
</dbReference>
<reference evidence="3 4" key="1">
    <citation type="submission" date="2018-01" db="EMBL/GenBank/DDBJ databases">
        <title>The draft genome sequence of Cohaesibacter sp. H1304.</title>
        <authorList>
            <person name="Wang N.-N."/>
            <person name="Du Z.-J."/>
        </authorList>
    </citation>
    <scope>NUCLEOTIDE SEQUENCE [LARGE SCALE GENOMIC DNA]</scope>
    <source>
        <strain evidence="3 4">H1304</strain>
    </source>
</reference>
<accession>A0A2N5XWH9</accession>
<organism evidence="3 4">
    <name type="scientific">Cohaesibacter celericrescens</name>
    <dbReference type="NCBI Taxonomy" id="2067669"/>
    <lineage>
        <taxon>Bacteria</taxon>
        <taxon>Pseudomonadati</taxon>
        <taxon>Pseudomonadota</taxon>
        <taxon>Alphaproteobacteria</taxon>
        <taxon>Hyphomicrobiales</taxon>
        <taxon>Cohaesibacteraceae</taxon>
    </lineage>
</organism>
<keyword evidence="4" id="KW-1185">Reference proteome</keyword>